<reference evidence="9" key="1">
    <citation type="submission" date="2009-08" db="EMBL/GenBank/DDBJ databases">
        <title>Annotation of Salpingoeca rosetta.</title>
        <authorList>
            <consortium name="The Broad Institute Genome Sequencing Platform"/>
            <person name="Russ C."/>
            <person name="Cuomo C."/>
            <person name="Burger G."/>
            <person name="Gray M.W."/>
            <person name="Holland P.W.H."/>
            <person name="King N."/>
            <person name="Lang F.B.F."/>
            <person name="Roger A.J."/>
            <person name="Ruiz-Trillo I."/>
            <person name="Young S.K."/>
            <person name="Zeng Q."/>
            <person name="Gargeya S."/>
            <person name="Alvarado L."/>
            <person name="Berlin A."/>
            <person name="Chapman S.B."/>
            <person name="Chen Z."/>
            <person name="Freedman E."/>
            <person name="Gellesch M."/>
            <person name="Goldberg J."/>
            <person name="Griggs A."/>
            <person name="Gujja S."/>
            <person name="Heilman E."/>
            <person name="Heiman D."/>
            <person name="Howarth C."/>
            <person name="Mehta T."/>
            <person name="Neiman D."/>
            <person name="Pearson M."/>
            <person name="Roberts A."/>
            <person name="Saif S."/>
            <person name="Shea T."/>
            <person name="Shenoy N."/>
            <person name="Sisk P."/>
            <person name="Stolte C."/>
            <person name="Sykes S."/>
            <person name="White J."/>
            <person name="Yandava C."/>
            <person name="Haas B."/>
            <person name="Nusbaum C."/>
            <person name="Birren B."/>
        </authorList>
    </citation>
    <scope>NUCLEOTIDE SEQUENCE [LARGE SCALE GENOMIC DNA]</scope>
    <source>
        <strain evidence="9">ATCC 50818</strain>
    </source>
</reference>
<dbReference type="Proteomes" id="UP000007799">
    <property type="component" value="Unassembled WGS sequence"/>
</dbReference>
<feature type="compositionally biased region" description="Basic and acidic residues" evidence="7">
    <location>
        <begin position="55"/>
        <end position="68"/>
    </location>
</feature>
<evidence type="ECO:0000313" key="10">
    <source>
        <dbReference type="Proteomes" id="UP000007799"/>
    </source>
</evidence>
<comment type="similarity">
    <text evidence="1">Belongs to the recoverin family.</text>
</comment>
<evidence type="ECO:0000259" key="8">
    <source>
        <dbReference type="PROSITE" id="PS50222"/>
    </source>
</evidence>
<keyword evidence="2" id="KW-0519">Myristate</keyword>
<feature type="region of interest" description="Disordered" evidence="7">
    <location>
        <begin position="44"/>
        <end position="94"/>
    </location>
</feature>
<evidence type="ECO:0000256" key="2">
    <source>
        <dbReference type="ARBA" id="ARBA00022707"/>
    </source>
</evidence>
<evidence type="ECO:0000256" key="7">
    <source>
        <dbReference type="SAM" id="MobiDB-lite"/>
    </source>
</evidence>
<dbReference type="InterPro" id="IPR028846">
    <property type="entry name" value="Recoverin"/>
</dbReference>
<feature type="domain" description="EF-hand" evidence="8">
    <location>
        <begin position="187"/>
        <end position="222"/>
    </location>
</feature>
<dbReference type="SUPFAM" id="SSF47473">
    <property type="entry name" value="EF-hand"/>
    <property type="match status" value="1"/>
</dbReference>
<feature type="compositionally biased region" description="Basic residues" evidence="7">
    <location>
        <begin position="12"/>
        <end position="23"/>
    </location>
</feature>
<proteinExistence type="inferred from homology"/>
<dbReference type="SMART" id="SM00054">
    <property type="entry name" value="EFh"/>
    <property type="match status" value="2"/>
</dbReference>
<dbReference type="PANTHER" id="PTHR23055:SF178">
    <property type="entry name" value="NEUROCALCIN HOMOLOG"/>
    <property type="match status" value="1"/>
</dbReference>
<keyword evidence="3" id="KW-0479">Metal-binding</keyword>
<dbReference type="AlphaFoldDB" id="F2UJJ8"/>
<name>F2UJJ8_SALR5</name>
<keyword evidence="10" id="KW-1185">Reference proteome</keyword>
<feature type="domain" description="EF-hand" evidence="8">
    <location>
        <begin position="151"/>
        <end position="186"/>
    </location>
</feature>
<keyword evidence="6" id="KW-0449">Lipoprotein</keyword>
<sequence length="361" mass="41042">MGCQGSKEQRTSRKQQRTMRKYSQRVAKTVVSSAITDAVAELVRTQSVSQSETKPGAEADNKDEGDGKKFRRTFSLNKRAASKSGANDDDDEDNWIHLTDEDDKRIRAVHKDNPQFSRYELQRVFAAVKENGGSLGREEFAMVYSTYAKLQDHSMALSVFDLFDVNHDGAVSFEELVPFLEIMVHGSREDRAKYCFQLFDRNNKGEISQEDFATFVSKLPVDHIMDDFQMTRPGSRVFSEQKSLPSLLEEDDETEDGERVAEEHRKTERAAEEKKEADARVRAEMVKSFRKSRGDIFEDDNDSTSAKPKAGAKVDTPSEKRAKDIATKVFEELGQDRNTITLQEFVSRINTSPTLQAFFPF</sequence>
<dbReference type="InParanoid" id="F2UJJ8"/>
<evidence type="ECO:0000256" key="1">
    <source>
        <dbReference type="ARBA" id="ARBA00006049"/>
    </source>
</evidence>
<feature type="region of interest" description="Disordered" evidence="7">
    <location>
        <begin position="235"/>
        <end position="277"/>
    </location>
</feature>
<dbReference type="RefSeq" id="XP_004990641.1">
    <property type="nucleotide sequence ID" value="XM_004990584.1"/>
</dbReference>
<dbReference type="InterPro" id="IPR002048">
    <property type="entry name" value="EF_hand_dom"/>
</dbReference>
<keyword evidence="5" id="KW-0106">Calcium</keyword>
<feature type="compositionally biased region" description="Basic and acidic residues" evidence="7">
    <location>
        <begin position="257"/>
        <end position="277"/>
    </location>
</feature>
<dbReference type="PROSITE" id="PS00018">
    <property type="entry name" value="EF_HAND_1"/>
    <property type="match status" value="1"/>
</dbReference>
<evidence type="ECO:0000313" key="9">
    <source>
        <dbReference type="EMBL" id="EGD77297.1"/>
    </source>
</evidence>
<feature type="region of interest" description="Disordered" evidence="7">
    <location>
        <begin position="293"/>
        <end position="320"/>
    </location>
</feature>
<dbReference type="EMBL" id="GL832977">
    <property type="protein sequence ID" value="EGD77297.1"/>
    <property type="molecule type" value="Genomic_DNA"/>
</dbReference>
<dbReference type="InterPro" id="IPR011992">
    <property type="entry name" value="EF-hand-dom_pair"/>
</dbReference>
<dbReference type="eggNOG" id="KOG0044">
    <property type="taxonomic scope" value="Eukaryota"/>
</dbReference>
<feature type="compositionally biased region" description="Polar residues" evidence="7">
    <location>
        <begin position="44"/>
        <end position="53"/>
    </location>
</feature>
<protein>
    <recommendedName>
        <fullName evidence="8">EF-hand domain-containing protein</fullName>
    </recommendedName>
</protein>
<evidence type="ECO:0000256" key="4">
    <source>
        <dbReference type="ARBA" id="ARBA00022737"/>
    </source>
</evidence>
<evidence type="ECO:0000256" key="6">
    <source>
        <dbReference type="ARBA" id="ARBA00023288"/>
    </source>
</evidence>
<dbReference type="STRING" id="946362.F2UJJ8"/>
<keyword evidence="4" id="KW-0677">Repeat</keyword>
<dbReference type="CDD" id="cd00051">
    <property type="entry name" value="EFh"/>
    <property type="match status" value="1"/>
</dbReference>
<dbReference type="InterPro" id="IPR018247">
    <property type="entry name" value="EF_Hand_1_Ca_BS"/>
</dbReference>
<dbReference type="PANTHER" id="PTHR23055">
    <property type="entry name" value="CALCIUM BINDING PROTEINS"/>
    <property type="match status" value="1"/>
</dbReference>
<gene>
    <name evidence="9" type="ORF">PTSG_08391</name>
</gene>
<feature type="region of interest" description="Disordered" evidence="7">
    <location>
        <begin position="1"/>
        <end position="27"/>
    </location>
</feature>
<organism evidence="10">
    <name type="scientific">Salpingoeca rosetta (strain ATCC 50818 / BSB-021)</name>
    <dbReference type="NCBI Taxonomy" id="946362"/>
    <lineage>
        <taxon>Eukaryota</taxon>
        <taxon>Choanoflagellata</taxon>
        <taxon>Craspedida</taxon>
        <taxon>Salpingoecidae</taxon>
        <taxon>Salpingoeca</taxon>
    </lineage>
</organism>
<dbReference type="GO" id="GO:0005509">
    <property type="term" value="F:calcium ion binding"/>
    <property type="evidence" value="ECO:0007669"/>
    <property type="project" value="InterPro"/>
</dbReference>
<dbReference type="Pfam" id="PF13499">
    <property type="entry name" value="EF-hand_7"/>
    <property type="match status" value="1"/>
</dbReference>
<dbReference type="Gene3D" id="1.10.238.10">
    <property type="entry name" value="EF-hand"/>
    <property type="match status" value="1"/>
</dbReference>
<evidence type="ECO:0000256" key="3">
    <source>
        <dbReference type="ARBA" id="ARBA00022723"/>
    </source>
</evidence>
<evidence type="ECO:0000256" key="5">
    <source>
        <dbReference type="ARBA" id="ARBA00022837"/>
    </source>
</evidence>
<dbReference type="GeneID" id="16071200"/>
<dbReference type="KEGG" id="sre:PTSG_08391"/>
<dbReference type="OrthoDB" id="191686at2759"/>
<accession>F2UJJ8</accession>
<dbReference type="PROSITE" id="PS50222">
    <property type="entry name" value="EF_HAND_2"/>
    <property type="match status" value="2"/>
</dbReference>